<protein>
    <submittedName>
        <fullName evidence="1">Uncharacterized protein</fullName>
    </submittedName>
</protein>
<accession>A0ABD5TYL5</accession>
<keyword evidence="2" id="KW-1185">Reference proteome</keyword>
<dbReference type="EMBL" id="JBHSXH010000015">
    <property type="protein sequence ID" value="MFC6825626.1"/>
    <property type="molecule type" value="Genomic_DNA"/>
</dbReference>
<evidence type="ECO:0000313" key="2">
    <source>
        <dbReference type="Proteomes" id="UP001596408"/>
    </source>
</evidence>
<proteinExistence type="predicted"/>
<reference evidence="1 2" key="1">
    <citation type="journal article" date="2019" name="Int. J. Syst. Evol. Microbiol.">
        <title>The Global Catalogue of Microorganisms (GCM) 10K type strain sequencing project: providing services to taxonomists for standard genome sequencing and annotation.</title>
        <authorList>
            <consortium name="The Broad Institute Genomics Platform"/>
            <consortium name="The Broad Institute Genome Sequencing Center for Infectious Disease"/>
            <person name="Wu L."/>
            <person name="Ma J."/>
        </authorList>
    </citation>
    <scope>NUCLEOTIDE SEQUENCE [LARGE SCALE GENOMIC DNA]</scope>
    <source>
        <strain evidence="1 2">YIM 94188</strain>
    </source>
</reference>
<organism evidence="1 2">
    <name type="scientific">Halopelagius fulvigenes</name>
    <dbReference type="NCBI Taxonomy" id="1198324"/>
    <lineage>
        <taxon>Archaea</taxon>
        <taxon>Methanobacteriati</taxon>
        <taxon>Methanobacteriota</taxon>
        <taxon>Stenosarchaea group</taxon>
        <taxon>Halobacteria</taxon>
        <taxon>Halobacteriales</taxon>
        <taxon>Haloferacaceae</taxon>
    </lineage>
</organism>
<dbReference type="AlphaFoldDB" id="A0ABD5TYL5"/>
<gene>
    <name evidence="1" type="ORF">ACFQEV_11585</name>
</gene>
<name>A0ABD5TYL5_9EURY</name>
<dbReference type="Proteomes" id="UP001596408">
    <property type="component" value="Unassembled WGS sequence"/>
</dbReference>
<dbReference type="RefSeq" id="WP_379696029.1">
    <property type="nucleotide sequence ID" value="NZ_JBHSXH010000015.1"/>
</dbReference>
<sequence>MHACILGLTDGPAETTTIDSRLDSGFPAIDAESTAYLDGAEVYHGTCANTIDTQTTDVWVDDETGISTEKVDGLREVACDFYADLDAGFVGVDSSDGEWLFDYLGARAGVWIDRAVLDLDAWASDLRDDDTAEAWHVGASDKTDPDNPRISIDYHADAHLSQTDGRETSQLGFRYSWNGTSVRGTAAASGYVAVFTTMATPTFAKWLREELLEYASLPDSDQTFLTETGSDEEFEVSAE</sequence>
<comment type="caution">
    <text evidence="1">The sequence shown here is derived from an EMBL/GenBank/DDBJ whole genome shotgun (WGS) entry which is preliminary data.</text>
</comment>
<evidence type="ECO:0000313" key="1">
    <source>
        <dbReference type="EMBL" id="MFC6825626.1"/>
    </source>
</evidence>